<evidence type="ECO:0000313" key="2">
    <source>
        <dbReference type="Proteomes" id="UP000222564"/>
    </source>
</evidence>
<dbReference type="EMBL" id="AWQQ01000160">
    <property type="protein sequence ID" value="PHJ36687.1"/>
    <property type="molecule type" value="Genomic_DNA"/>
</dbReference>
<reference evidence="1 2" key="1">
    <citation type="submission" date="2013-09" db="EMBL/GenBank/DDBJ databases">
        <title>Biodegradation of hydrocarbons in the deep terrestrial subsurface : characterization of a microbial consortium composed of two Desulfotomaculum species originating from a deep geological formation.</title>
        <authorList>
            <person name="Aullo T."/>
            <person name="Berlendis S."/>
            <person name="Lascourreges J.-F."/>
            <person name="Dessort D."/>
            <person name="Saint-Laurent S."/>
            <person name="Schraauwers B."/>
            <person name="Mas J."/>
            <person name="Magot M."/>
            <person name="Ranchou-Peyruse A."/>
        </authorList>
    </citation>
    <scope>NUCLEOTIDE SEQUENCE [LARGE SCALE GENOMIC DNA]</scope>
    <source>
        <strain evidence="1 2">Bs107</strain>
    </source>
</reference>
<name>A0A2C6M3J0_9FIRM</name>
<accession>A0A2C6M3J0</accession>
<dbReference type="AlphaFoldDB" id="A0A2C6M3J0"/>
<dbReference type="Proteomes" id="UP000222564">
    <property type="component" value="Unassembled WGS sequence"/>
</dbReference>
<comment type="caution">
    <text evidence="1">The sequence shown here is derived from an EMBL/GenBank/DDBJ whole genome shotgun (WGS) entry which is preliminary data.</text>
</comment>
<keyword evidence="2" id="KW-1185">Reference proteome</keyword>
<organism evidence="1 2">
    <name type="scientific">Desulforamulus profundi</name>
    <dbReference type="NCBI Taxonomy" id="1383067"/>
    <lineage>
        <taxon>Bacteria</taxon>
        <taxon>Bacillati</taxon>
        <taxon>Bacillota</taxon>
        <taxon>Clostridia</taxon>
        <taxon>Eubacteriales</taxon>
        <taxon>Peptococcaceae</taxon>
        <taxon>Desulforamulus</taxon>
    </lineage>
</organism>
<protein>
    <submittedName>
        <fullName evidence="1">Uncharacterized protein</fullName>
    </submittedName>
</protein>
<sequence>MDQLDMNTLRRLAASIQRFLGDEPSVASAAEAPSLKLMASRPLGGHAQLKWDRKYVWINPFTISKSIPPLSIRNIWVDHEVV</sequence>
<proteinExistence type="predicted"/>
<evidence type="ECO:0000313" key="1">
    <source>
        <dbReference type="EMBL" id="PHJ36687.1"/>
    </source>
</evidence>
<gene>
    <name evidence="1" type="ORF">P378_20875</name>
</gene>